<protein>
    <submittedName>
        <fullName evidence="7">RTA1 domain protein</fullName>
    </submittedName>
</protein>
<evidence type="ECO:0000256" key="3">
    <source>
        <dbReference type="ARBA" id="ARBA00022989"/>
    </source>
</evidence>
<feature type="transmembrane region" description="Helical" evidence="6">
    <location>
        <begin position="50"/>
        <end position="69"/>
    </location>
</feature>
<keyword evidence="3 6" id="KW-1133">Transmembrane helix</keyword>
<evidence type="ECO:0000256" key="6">
    <source>
        <dbReference type="SAM" id="Phobius"/>
    </source>
</evidence>
<dbReference type="Proteomes" id="UP000033710">
    <property type="component" value="Unassembled WGS sequence"/>
</dbReference>
<dbReference type="KEGG" id="ssck:SPSK_04369"/>
<dbReference type="PANTHER" id="PTHR31465">
    <property type="entry name" value="PROTEIN RTA1-RELATED"/>
    <property type="match status" value="1"/>
</dbReference>
<reference evidence="7 8" key="2">
    <citation type="journal article" date="2015" name="Eukaryot. Cell">
        <title>Asexual propagation of a virulent clone complex in a human and feline outbreak of sporotrichosis.</title>
        <authorList>
            <person name="Teixeira Mde M."/>
            <person name="Rodrigues A.M."/>
            <person name="Tsui C.K."/>
            <person name="de Almeida L.G."/>
            <person name="Van Diepeningen A.D."/>
            <person name="van den Ende B.G."/>
            <person name="Fernandes G.F."/>
            <person name="Kano R."/>
            <person name="Hamelin R.C."/>
            <person name="Lopes-Bezerra L.M."/>
            <person name="Vasconcelos A.T."/>
            <person name="de Hoog S."/>
            <person name="de Camargo Z.P."/>
            <person name="Felipe M.S."/>
        </authorList>
    </citation>
    <scope>NUCLEOTIDE SEQUENCE [LARGE SCALE GENOMIC DNA]</scope>
    <source>
        <strain evidence="7 8">1099-18</strain>
    </source>
</reference>
<accession>A0A0F2M2K0</accession>
<feature type="compositionally biased region" description="Basic and acidic residues" evidence="5">
    <location>
        <begin position="325"/>
        <end position="336"/>
    </location>
</feature>
<dbReference type="GO" id="GO:0016020">
    <property type="term" value="C:membrane"/>
    <property type="evidence" value="ECO:0007669"/>
    <property type="project" value="UniProtKB-SubCell"/>
</dbReference>
<evidence type="ECO:0000256" key="1">
    <source>
        <dbReference type="ARBA" id="ARBA00004141"/>
    </source>
</evidence>
<dbReference type="EMBL" id="AXCR01000010">
    <property type="protein sequence ID" value="KJR83339.1"/>
    <property type="molecule type" value="Genomic_DNA"/>
</dbReference>
<feature type="region of interest" description="Disordered" evidence="5">
    <location>
        <begin position="309"/>
        <end position="389"/>
    </location>
</feature>
<comment type="subcellular location">
    <subcellularLocation>
        <location evidence="1">Membrane</location>
        <topology evidence="1">Multi-pass membrane protein</topology>
    </subcellularLocation>
</comment>
<dbReference type="PANTHER" id="PTHR31465:SF15">
    <property type="entry name" value="LIPID TRANSPORTER ATNI-RELATED"/>
    <property type="match status" value="1"/>
</dbReference>
<evidence type="ECO:0000313" key="8">
    <source>
        <dbReference type="Proteomes" id="UP000033710"/>
    </source>
</evidence>
<evidence type="ECO:0000313" key="7">
    <source>
        <dbReference type="EMBL" id="KJR83339.1"/>
    </source>
</evidence>
<feature type="region of interest" description="Disordered" evidence="5">
    <location>
        <begin position="1"/>
        <end position="24"/>
    </location>
</feature>
<feature type="transmembrane region" description="Helical" evidence="6">
    <location>
        <begin position="189"/>
        <end position="211"/>
    </location>
</feature>
<gene>
    <name evidence="7" type="ORF">SPSK_04369</name>
</gene>
<feature type="transmembrane region" description="Helical" evidence="6">
    <location>
        <begin position="157"/>
        <end position="183"/>
    </location>
</feature>
<dbReference type="OrthoDB" id="5384040at2759"/>
<dbReference type="RefSeq" id="XP_016586015.1">
    <property type="nucleotide sequence ID" value="XM_016731177.1"/>
</dbReference>
<dbReference type="VEuPathDB" id="FungiDB:SPSK_04369"/>
<keyword evidence="4 6" id="KW-0472">Membrane</keyword>
<feature type="transmembrane region" description="Helical" evidence="6">
    <location>
        <begin position="232"/>
        <end position="253"/>
    </location>
</feature>
<comment type="caution">
    <text evidence="7">The sequence shown here is derived from an EMBL/GenBank/DDBJ whole genome shotgun (WGS) entry which is preliminary data.</text>
</comment>
<dbReference type="AlphaFoldDB" id="A0A0F2M2K0"/>
<evidence type="ECO:0000256" key="2">
    <source>
        <dbReference type="ARBA" id="ARBA00022692"/>
    </source>
</evidence>
<feature type="transmembrane region" description="Helical" evidence="6">
    <location>
        <begin position="111"/>
        <end position="136"/>
    </location>
</feature>
<dbReference type="GeneID" id="27666454"/>
<feature type="compositionally biased region" description="Basic residues" evidence="5">
    <location>
        <begin position="309"/>
        <end position="324"/>
    </location>
</feature>
<keyword evidence="2 6" id="KW-0812">Transmembrane</keyword>
<organism evidence="7 8">
    <name type="scientific">Sporothrix schenckii 1099-18</name>
    <dbReference type="NCBI Taxonomy" id="1397361"/>
    <lineage>
        <taxon>Eukaryota</taxon>
        <taxon>Fungi</taxon>
        <taxon>Dikarya</taxon>
        <taxon>Ascomycota</taxon>
        <taxon>Pezizomycotina</taxon>
        <taxon>Sordariomycetes</taxon>
        <taxon>Sordariomycetidae</taxon>
        <taxon>Ophiostomatales</taxon>
        <taxon>Ophiostomataceae</taxon>
        <taxon>Sporothrix</taxon>
    </lineage>
</organism>
<dbReference type="Pfam" id="PF04479">
    <property type="entry name" value="RTA1"/>
    <property type="match status" value="1"/>
</dbReference>
<evidence type="ECO:0000256" key="4">
    <source>
        <dbReference type="ARBA" id="ARBA00023136"/>
    </source>
</evidence>
<reference evidence="7 8" key="1">
    <citation type="journal article" date="2014" name="BMC Genomics">
        <title>Comparative genomics of the major fungal agents of human and animal Sporotrichosis: Sporothrix schenckii and Sporothrix brasiliensis.</title>
        <authorList>
            <person name="Teixeira M.M."/>
            <person name="de Almeida L.G."/>
            <person name="Kubitschek-Barreira P."/>
            <person name="Alves F.L."/>
            <person name="Kioshima E.S."/>
            <person name="Abadio A.K."/>
            <person name="Fernandes L."/>
            <person name="Derengowski L.S."/>
            <person name="Ferreira K.S."/>
            <person name="Souza R.C."/>
            <person name="Ruiz J.C."/>
            <person name="de Andrade N.C."/>
            <person name="Paes H.C."/>
            <person name="Nicola A.M."/>
            <person name="Albuquerque P."/>
            <person name="Gerber A.L."/>
            <person name="Martins V.P."/>
            <person name="Peconick L.D."/>
            <person name="Neto A.V."/>
            <person name="Chaucanez C.B."/>
            <person name="Silva P.A."/>
            <person name="Cunha O.L."/>
            <person name="de Oliveira F.F."/>
            <person name="dos Santos T.C."/>
            <person name="Barros A.L."/>
            <person name="Soares M.A."/>
            <person name="de Oliveira L.M."/>
            <person name="Marini M.M."/>
            <person name="Villalobos-Duno H."/>
            <person name="Cunha M.M."/>
            <person name="de Hoog S."/>
            <person name="da Silveira J.F."/>
            <person name="Henrissat B."/>
            <person name="Nino-Vega G.A."/>
            <person name="Cisalpino P.S."/>
            <person name="Mora-Montes H.M."/>
            <person name="Almeida S.R."/>
            <person name="Stajich J.E."/>
            <person name="Lopes-Bezerra L.M."/>
            <person name="Vasconcelos A.T."/>
            <person name="Felipe M.S."/>
        </authorList>
    </citation>
    <scope>NUCLEOTIDE SEQUENCE [LARGE SCALE GENOMIC DNA]</scope>
    <source>
        <strain evidence="7 8">1099-18</strain>
    </source>
</reference>
<evidence type="ECO:0000256" key="5">
    <source>
        <dbReference type="SAM" id="MobiDB-lite"/>
    </source>
</evidence>
<sequence length="389" mass="42767">MSATPSPTVASSASSTSASASPSCTTAVPGKYGNVPIDACNSYYNFNPDFAPAVATAVIFGLLTLTHLVQAIVYKKRYAWVIIMAASWETLAFILHAIGAHDQQNAAYSTAYTLLFLLAPLWINGFVYMTFARTVYCYEPDHTVWKVKAVGMSKMFVWADVVTFIIQAAGGVMVTPGASASVIKIGIDVYMAGLGCQEFCILVFVGLMVVFHRDCLRLERLGVETPTGILRGWRGMLYTLYVILALISFRLFYRIAEFAGGMKPSNPVPFHEAYAYFLDAFPMALCLLLLALMHPGRLLRGPNADLPHISRKERKAAKAAKKAARKDEKAQRKAEKQQLGTGKGHVELQQMVPQGPQQHAYQGYQMPAGYHEQHDNSSSESVHIPSHYV</sequence>
<feature type="compositionally biased region" description="Polar residues" evidence="5">
    <location>
        <begin position="351"/>
        <end position="360"/>
    </location>
</feature>
<feature type="transmembrane region" description="Helical" evidence="6">
    <location>
        <begin position="78"/>
        <end position="99"/>
    </location>
</feature>
<proteinExistence type="predicted"/>
<dbReference type="InterPro" id="IPR007568">
    <property type="entry name" value="RTA1"/>
</dbReference>
<feature type="transmembrane region" description="Helical" evidence="6">
    <location>
        <begin position="273"/>
        <end position="293"/>
    </location>
</feature>
<name>A0A0F2M2K0_SPOSC</name>